<keyword evidence="3" id="KW-1185">Reference proteome</keyword>
<evidence type="ECO:0000313" key="2">
    <source>
        <dbReference type="EMBL" id="EZA53895.1"/>
    </source>
</evidence>
<dbReference type="AlphaFoldDB" id="A0A026WCU4"/>
<protein>
    <submittedName>
        <fullName evidence="2">Uncharacterized protein</fullName>
    </submittedName>
</protein>
<proteinExistence type="predicted"/>
<dbReference type="EMBL" id="KK107263">
    <property type="protein sequence ID" value="EZA53895.1"/>
    <property type="molecule type" value="Genomic_DNA"/>
</dbReference>
<organism evidence="2 3">
    <name type="scientific">Ooceraea biroi</name>
    <name type="common">Clonal raider ant</name>
    <name type="synonym">Cerapachys biroi</name>
    <dbReference type="NCBI Taxonomy" id="2015173"/>
    <lineage>
        <taxon>Eukaryota</taxon>
        <taxon>Metazoa</taxon>
        <taxon>Ecdysozoa</taxon>
        <taxon>Arthropoda</taxon>
        <taxon>Hexapoda</taxon>
        <taxon>Insecta</taxon>
        <taxon>Pterygota</taxon>
        <taxon>Neoptera</taxon>
        <taxon>Endopterygota</taxon>
        <taxon>Hymenoptera</taxon>
        <taxon>Apocrita</taxon>
        <taxon>Aculeata</taxon>
        <taxon>Formicoidea</taxon>
        <taxon>Formicidae</taxon>
        <taxon>Dorylinae</taxon>
        <taxon>Ooceraea</taxon>
    </lineage>
</organism>
<evidence type="ECO:0000256" key="1">
    <source>
        <dbReference type="SAM" id="Phobius"/>
    </source>
</evidence>
<reference evidence="2 3" key="1">
    <citation type="journal article" date="2014" name="Curr. Biol.">
        <title>The genome of the clonal raider ant Cerapachys biroi.</title>
        <authorList>
            <person name="Oxley P.R."/>
            <person name="Ji L."/>
            <person name="Fetter-Pruneda I."/>
            <person name="McKenzie S.K."/>
            <person name="Li C."/>
            <person name="Hu H."/>
            <person name="Zhang G."/>
            <person name="Kronauer D.J."/>
        </authorList>
    </citation>
    <scope>NUCLEOTIDE SEQUENCE [LARGE SCALE GENOMIC DNA]</scope>
</reference>
<accession>A0A026WCU4</accession>
<dbReference type="OMA" id="PEMSRHY"/>
<keyword evidence="1" id="KW-0472">Membrane</keyword>
<name>A0A026WCU4_OOCBI</name>
<feature type="transmembrane region" description="Helical" evidence="1">
    <location>
        <begin position="58"/>
        <end position="83"/>
    </location>
</feature>
<sequence>MLPFRQDQLRGDTQTVDTQSLSDSVIAINESIITRFPFSIYNKYNQNWRADPEMSRHYWAASFFLPIGSIFVLGMVVLLMVLFKRCPHTVAAIVAAILTIIIVLATVVSLNHEPVYT</sequence>
<feature type="transmembrane region" description="Helical" evidence="1">
    <location>
        <begin position="90"/>
        <end position="110"/>
    </location>
</feature>
<keyword evidence="1" id="KW-1133">Transmembrane helix</keyword>
<keyword evidence="1" id="KW-0812">Transmembrane</keyword>
<gene>
    <name evidence="2" type="ORF">X777_06598</name>
</gene>
<evidence type="ECO:0000313" key="3">
    <source>
        <dbReference type="Proteomes" id="UP000053097"/>
    </source>
</evidence>
<dbReference type="Proteomes" id="UP000053097">
    <property type="component" value="Unassembled WGS sequence"/>
</dbReference>